<comment type="caution">
    <text evidence="3">The sequence shown here is derived from an EMBL/GenBank/DDBJ whole genome shotgun (WGS) entry which is preliminary data.</text>
</comment>
<sequence length="64" mass="7072">ADLTGVDVLKLVTEELAQATGEDFALPEWVLRLVAEGRLGEKAGAGFYKRVNGEIYTLDYRTLE</sequence>
<keyword evidence="4" id="KW-1185">Reference proteome</keyword>
<accession>A0ABT2FRY3</accession>
<organism evidence="3 4">
    <name type="scientific">Shewanella electrica</name>
    <dbReference type="NCBI Taxonomy" id="515560"/>
    <lineage>
        <taxon>Bacteria</taxon>
        <taxon>Pseudomonadati</taxon>
        <taxon>Pseudomonadota</taxon>
        <taxon>Gammaproteobacteria</taxon>
        <taxon>Alteromonadales</taxon>
        <taxon>Shewanellaceae</taxon>
        <taxon>Shewanella</taxon>
    </lineage>
</organism>
<reference evidence="3 4" key="1">
    <citation type="submission" date="2022-02" db="EMBL/GenBank/DDBJ databases">
        <authorList>
            <person name="Zhuang L."/>
        </authorList>
    </citation>
    <scope>NUCLEOTIDE SEQUENCE [LARGE SCALE GENOMIC DNA]</scope>
    <source>
        <strain evidence="3 4">C32</strain>
    </source>
</reference>
<dbReference type="Gene3D" id="1.10.1040.10">
    <property type="entry name" value="N-(1-d-carboxylethyl)-l-norvaline Dehydrogenase, domain 2"/>
    <property type="match status" value="1"/>
</dbReference>
<evidence type="ECO:0000256" key="1">
    <source>
        <dbReference type="ARBA" id="ARBA00023002"/>
    </source>
</evidence>
<dbReference type="Pfam" id="PF00725">
    <property type="entry name" value="3HCDH"/>
    <property type="match status" value="1"/>
</dbReference>
<feature type="non-terminal residue" evidence="3">
    <location>
        <position position="1"/>
    </location>
</feature>
<dbReference type="InterPro" id="IPR008927">
    <property type="entry name" value="6-PGluconate_DH-like_C_sf"/>
</dbReference>
<evidence type="ECO:0000313" key="4">
    <source>
        <dbReference type="Proteomes" id="UP001201549"/>
    </source>
</evidence>
<protein>
    <submittedName>
        <fullName evidence="3">3-hydroxyacyl-CoA dehydrogenase family protein</fullName>
    </submittedName>
</protein>
<proteinExistence type="predicted"/>
<dbReference type="Proteomes" id="UP001201549">
    <property type="component" value="Unassembled WGS sequence"/>
</dbReference>
<dbReference type="RefSeq" id="WP_238899026.1">
    <property type="nucleotide sequence ID" value="NZ_JAKOGG010000731.1"/>
</dbReference>
<name>A0ABT2FRY3_9GAMM</name>
<evidence type="ECO:0000259" key="2">
    <source>
        <dbReference type="Pfam" id="PF00725"/>
    </source>
</evidence>
<evidence type="ECO:0000313" key="3">
    <source>
        <dbReference type="EMBL" id="MCS4559089.1"/>
    </source>
</evidence>
<reference evidence="4" key="2">
    <citation type="submission" date="2023-07" db="EMBL/GenBank/DDBJ databases">
        <title>Shewanella mangrovi sp. nov., an acetaldehyde- degrading bacterium isolated from mangrove sediment.</title>
        <authorList>
            <person name="Liu Y."/>
        </authorList>
    </citation>
    <scope>NUCLEOTIDE SEQUENCE [LARGE SCALE GENOMIC DNA]</scope>
    <source>
        <strain evidence="4">C32</strain>
    </source>
</reference>
<dbReference type="EMBL" id="JAKOGG010000731">
    <property type="protein sequence ID" value="MCS4559089.1"/>
    <property type="molecule type" value="Genomic_DNA"/>
</dbReference>
<dbReference type="InterPro" id="IPR013328">
    <property type="entry name" value="6PGD_dom2"/>
</dbReference>
<gene>
    <name evidence="3" type="ORF">L9G74_21960</name>
</gene>
<keyword evidence="1" id="KW-0560">Oxidoreductase</keyword>
<dbReference type="InterPro" id="IPR006108">
    <property type="entry name" value="3HC_DH_C"/>
</dbReference>
<feature type="domain" description="3-hydroxyacyl-CoA dehydrogenase C-terminal" evidence="2">
    <location>
        <begin position="1"/>
        <end position="49"/>
    </location>
</feature>
<dbReference type="SUPFAM" id="SSF48179">
    <property type="entry name" value="6-phosphogluconate dehydrogenase C-terminal domain-like"/>
    <property type="match status" value="1"/>
</dbReference>